<proteinExistence type="predicted"/>
<dbReference type="KEGG" id="dpp:DICPUDRAFT_83629"/>
<name>F1A044_DICPU</name>
<dbReference type="GO" id="GO:0080120">
    <property type="term" value="P:CAAX-box protein maturation"/>
    <property type="evidence" value="ECO:0007669"/>
    <property type="project" value="UniProtKB-ARBA"/>
</dbReference>
<keyword evidence="1" id="KW-1133">Transmembrane helix</keyword>
<feature type="transmembrane region" description="Helical" evidence="1">
    <location>
        <begin position="287"/>
        <end position="307"/>
    </location>
</feature>
<feature type="transmembrane region" description="Helical" evidence="1">
    <location>
        <begin position="264"/>
        <end position="281"/>
    </location>
</feature>
<feature type="transmembrane region" description="Helical" evidence="1">
    <location>
        <begin position="65"/>
        <end position="83"/>
    </location>
</feature>
<reference evidence="4" key="1">
    <citation type="journal article" date="2011" name="Genome Biol.">
        <title>Comparative genomics of the social amoebae Dictyostelium discoideum and Dictyostelium purpureum.</title>
        <authorList>
            <consortium name="US DOE Joint Genome Institute (JGI-PGF)"/>
            <person name="Sucgang R."/>
            <person name="Kuo A."/>
            <person name="Tian X."/>
            <person name="Salerno W."/>
            <person name="Parikh A."/>
            <person name="Feasley C.L."/>
            <person name="Dalin E."/>
            <person name="Tu H."/>
            <person name="Huang E."/>
            <person name="Barry K."/>
            <person name="Lindquist E."/>
            <person name="Shapiro H."/>
            <person name="Bruce D."/>
            <person name="Schmutz J."/>
            <person name="Salamov A."/>
            <person name="Fey P."/>
            <person name="Gaudet P."/>
            <person name="Anjard C."/>
            <person name="Babu M.M."/>
            <person name="Basu S."/>
            <person name="Bushmanova Y."/>
            <person name="van der Wel H."/>
            <person name="Katoh-Kurasawa M."/>
            <person name="Dinh C."/>
            <person name="Coutinho P.M."/>
            <person name="Saito T."/>
            <person name="Elias M."/>
            <person name="Schaap P."/>
            <person name="Kay R.R."/>
            <person name="Henrissat B."/>
            <person name="Eichinger L."/>
            <person name="Rivero F."/>
            <person name="Putnam N.H."/>
            <person name="West C.M."/>
            <person name="Loomis W.F."/>
            <person name="Chisholm R.L."/>
            <person name="Shaulsky G."/>
            <person name="Strassmann J.E."/>
            <person name="Queller D.C."/>
            <person name="Kuspa A."/>
            <person name="Grigoriev I.V."/>
        </authorList>
    </citation>
    <scope>NUCLEOTIDE SEQUENCE [LARGE SCALE GENOMIC DNA]</scope>
    <source>
        <strain evidence="4">QSDP1</strain>
    </source>
</reference>
<dbReference type="VEuPathDB" id="AmoebaDB:DICPUDRAFT_83629"/>
<dbReference type="FunCoup" id="F1A044">
    <property type="interactions" value="937"/>
</dbReference>
<dbReference type="GO" id="GO:0004175">
    <property type="term" value="F:endopeptidase activity"/>
    <property type="evidence" value="ECO:0007669"/>
    <property type="project" value="UniProtKB-ARBA"/>
</dbReference>
<feature type="domain" description="CAAX prenyl protease 2/Lysostaphin resistance protein A-like" evidence="2">
    <location>
        <begin position="233"/>
        <end position="326"/>
    </location>
</feature>
<dbReference type="OrthoDB" id="20138at2759"/>
<keyword evidence="1" id="KW-0812">Transmembrane</keyword>
<feature type="transmembrane region" description="Helical" evidence="1">
    <location>
        <begin position="187"/>
        <end position="212"/>
    </location>
</feature>
<dbReference type="eggNOG" id="ENOG502RFZH">
    <property type="taxonomic scope" value="Eukaryota"/>
</dbReference>
<feature type="transmembrane region" description="Helical" evidence="1">
    <location>
        <begin position="224"/>
        <end position="243"/>
    </location>
</feature>
<evidence type="ECO:0000313" key="4">
    <source>
        <dbReference type="Proteomes" id="UP000001064"/>
    </source>
</evidence>
<evidence type="ECO:0000313" key="3">
    <source>
        <dbReference type="EMBL" id="EGC30434.1"/>
    </source>
</evidence>
<dbReference type="Proteomes" id="UP000001064">
    <property type="component" value="Unassembled WGS sequence"/>
</dbReference>
<dbReference type="AlphaFoldDB" id="F1A044"/>
<feature type="transmembrane region" description="Helical" evidence="1">
    <location>
        <begin position="314"/>
        <end position="336"/>
    </location>
</feature>
<dbReference type="OMA" id="TIEMAIC"/>
<keyword evidence="4" id="KW-1185">Reference proteome</keyword>
<dbReference type="InterPro" id="IPR003675">
    <property type="entry name" value="Rce1/LyrA-like_dom"/>
</dbReference>
<feature type="transmembrane region" description="Helical" evidence="1">
    <location>
        <begin position="38"/>
        <end position="59"/>
    </location>
</feature>
<sequence length="344" mass="40303">MEFVNKAIDFGSSKLKYNKRFMKWDLKGHPLKISDKRLYFLILLLILPTIEMAICIHIIKDIYLAIVVFHLTITIGPIFYLFLNSKFVKDENNIINYNINNDDSINSNDIYYCNSDNESNCSSINSNATISIYNPTPKPVYNRDIVDNINEDEHLIEIHSRNLLEDDIKSMSLPKRIFKSLFSLPQLFIGLLLMIAGLAFGLLCYYLLAFYIPNVVSRLKDYGMLSYSFFAEYIFYIYFSVINPIMEEWFWRMFLLNTFGTTKLNRFIITAFYSFYHFVVLTVFYNIFFSMFLTTVVFVGGLMFLYITKYVGPLASILSHCAADIMIVFIISNMTLKWLPYLNY</sequence>
<dbReference type="Pfam" id="PF02517">
    <property type="entry name" value="Rce1-like"/>
    <property type="match status" value="1"/>
</dbReference>
<dbReference type="EMBL" id="GL871329">
    <property type="protein sequence ID" value="EGC30434.1"/>
    <property type="molecule type" value="Genomic_DNA"/>
</dbReference>
<keyword evidence="1" id="KW-0472">Membrane</keyword>
<accession>F1A044</accession>
<dbReference type="GeneID" id="10510506"/>
<protein>
    <recommendedName>
        <fullName evidence="2">CAAX prenyl protease 2/Lysostaphin resistance protein A-like domain-containing protein</fullName>
    </recommendedName>
</protein>
<gene>
    <name evidence="3" type="ORF">DICPUDRAFT_83629</name>
</gene>
<evidence type="ECO:0000256" key="1">
    <source>
        <dbReference type="SAM" id="Phobius"/>
    </source>
</evidence>
<organism evidence="3 4">
    <name type="scientific">Dictyostelium purpureum</name>
    <name type="common">Slime mold</name>
    <dbReference type="NCBI Taxonomy" id="5786"/>
    <lineage>
        <taxon>Eukaryota</taxon>
        <taxon>Amoebozoa</taxon>
        <taxon>Evosea</taxon>
        <taxon>Eumycetozoa</taxon>
        <taxon>Dictyostelia</taxon>
        <taxon>Dictyosteliales</taxon>
        <taxon>Dictyosteliaceae</taxon>
        <taxon>Dictyostelium</taxon>
    </lineage>
</organism>
<dbReference type="InParanoid" id="F1A044"/>
<dbReference type="RefSeq" id="XP_003293034.1">
    <property type="nucleotide sequence ID" value="XM_003292986.1"/>
</dbReference>
<evidence type="ECO:0000259" key="2">
    <source>
        <dbReference type="Pfam" id="PF02517"/>
    </source>
</evidence>